<evidence type="ECO:0000313" key="2">
    <source>
        <dbReference type="Proteomes" id="UP000178168"/>
    </source>
</evidence>
<dbReference type="Gene3D" id="3.30.70.1280">
    <property type="entry name" value="SP0830-like domains"/>
    <property type="match status" value="1"/>
</dbReference>
<evidence type="ECO:0008006" key="3">
    <source>
        <dbReference type="Google" id="ProtNLM"/>
    </source>
</evidence>
<dbReference type="PANTHER" id="PTHR36439">
    <property type="entry name" value="BLL4334 PROTEIN"/>
    <property type="match status" value="1"/>
</dbReference>
<proteinExistence type="predicted"/>
<sequence length="190" mass="21037">MTTTQYLALLRGINVGGSNIIKMTALKTCFEEMGFANVLTYIQSGNVIFDAPKQDIAALTQKIERVLSKKFNYTSQIVLVSQKDLATVVKNAPPKFGADSARYRYDVLFLKPPLTAREALKVVSLKEGVDFVHAGKGVLYFSRLISKATQSKLSKIVLLPIYKSITIRNWNTTTKLAALMDARSQSKNKG</sequence>
<name>A0A1G2SL87_9BACT</name>
<dbReference type="AlphaFoldDB" id="A0A1G2SL87"/>
<dbReference type="STRING" id="1802730.A2591_00440"/>
<organism evidence="1 2">
    <name type="scientific">Candidatus Yonathbacteria bacterium RIFOXYD1_FULL_52_36</name>
    <dbReference type="NCBI Taxonomy" id="1802730"/>
    <lineage>
        <taxon>Bacteria</taxon>
        <taxon>Candidatus Yonathiibacteriota</taxon>
    </lineage>
</organism>
<dbReference type="Gene3D" id="3.30.70.1260">
    <property type="entry name" value="bacterial protein sp0830 like"/>
    <property type="match status" value="1"/>
</dbReference>
<dbReference type="InterPro" id="IPR012545">
    <property type="entry name" value="DUF1697"/>
</dbReference>
<gene>
    <name evidence="1" type="ORF">A2591_00440</name>
</gene>
<dbReference type="Proteomes" id="UP000178168">
    <property type="component" value="Unassembled WGS sequence"/>
</dbReference>
<dbReference type="PANTHER" id="PTHR36439:SF1">
    <property type="entry name" value="DUF1697 DOMAIN-CONTAINING PROTEIN"/>
    <property type="match status" value="1"/>
</dbReference>
<dbReference type="EMBL" id="MHUZ01000015">
    <property type="protein sequence ID" value="OHA85800.1"/>
    <property type="molecule type" value="Genomic_DNA"/>
</dbReference>
<accession>A0A1G2SL87</accession>
<dbReference type="PIRSF" id="PIRSF008502">
    <property type="entry name" value="UCP008502"/>
    <property type="match status" value="1"/>
</dbReference>
<dbReference type="SUPFAM" id="SSF160379">
    <property type="entry name" value="SP0830-like"/>
    <property type="match status" value="1"/>
</dbReference>
<dbReference type="Pfam" id="PF08002">
    <property type="entry name" value="DUF1697"/>
    <property type="match status" value="1"/>
</dbReference>
<evidence type="ECO:0000313" key="1">
    <source>
        <dbReference type="EMBL" id="OHA85800.1"/>
    </source>
</evidence>
<protein>
    <recommendedName>
        <fullName evidence="3">DUF1697 domain-containing protein</fullName>
    </recommendedName>
</protein>
<comment type="caution">
    <text evidence="1">The sequence shown here is derived from an EMBL/GenBank/DDBJ whole genome shotgun (WGS) entry which is preliminary data.</text>
</comment>
<reference evidence="1 2" key="1">
    <citation type="journal article" date="2016" name="Nat. Commun.">
        <title>Thousands of microbial genomes shed light on interconnected biogeochemical processes in an aquifer system.</title>
        <authorList>
            <person name="Anantharaman K."/>
            <person name="Brown C.T."/>
            <person name="Hug L.A."/>
            <person name="Sharon I."/>
            <person name="Castelle C.J."/>
            <person name="Probst A.J."/>
            <person name="Thomas B.C."/>
            <person name="Singh A."/>
            <person name="Wilkins M.J."/>
            <person name="Karaoz U."/>
            <person name="Brodie E.L."/>
            <person name="Williams K.H."/>
            <person name="Hubbard S.S."/>
            <person name="Banfield J.F."/>
        </authorList>
    </citation>
    <scope>NUCLEOTIDE SEQUENCE [LARGE SCALE GENOMIC DNA]</scope>
</reference>